<dbReference type="VEuPathDB" id="FungiDB:EYZ11_013084"/>
<feature type="domain" description="Reverse transcriptase" evidence="2">
    <location>
        <begin position="434"/>
        <end position="638"/>
    </location>
</feature>
<protein>
    <recommendedName>
        <fullName evidence="2">Reverse transcriptase domain-containing protein</fullName>
    </recommendedName>
</protein>
<dbReference type="SUPFAM" id="SSF56219">
    <property type="entry name" value="DNase I-like"/>
    <property type="match status" value="1"/>
</dbReference>
<gene>
    <name evidence="3" type="ORF">EYZ11_013084</name>
</gene>
<dbReference type="Pfam" id="PF00078">
    <property type="entry name" value="RVT_1"/>
    <property type="match status" value="1"/>
</dbReference>
<dbReference type="PANTHER" id="PTHR33481:SF1">
    <property type="entry name" value="ENDONUCLEASE_EXONUCLEASE_PHOSPHATASE DOMAIN-CONTAINING PROTEIN-RELATED"/>
    <property type="match status" value="1"/>
</dbReference>
<accession>A0A4S3IYK8</accession>
<dbReference type="InterPro" id="IPR005135">
    <property type="entry name" value="Endo/exonuclease/phosphatase"/>
</dbReference>
<dbReference type="Proteomes" id="UP000308092">
    <property type="component" value="Unassembled WGS sequence"/>
</dbReference>
<dbReference type="PROSITE" id="PS50878">
    <property type="entry name" value="RT_POL"/>
    <property type="match status" value="1"/>
</dbReference>
<dbReference type="EMBL" id="SOSA01001191">
    <property type="protein sequence ID" value="THC87470.1"/>
    <property type="molecule type" value="Genomic_DNA"/>
</dbReference>
<proteinExistence type="predicted"/>
<sequence>MAPFLRDPEVLKADLICIQEPWRNPYQDTTHHPANRTHQLLYPVEFGEQRTRVCMYISRSINPNTWKHTAHSPDVQELELTDADGRTVRVFNIYNQHREVGTATLDLLNSLTNLTNHTDRTNPHFLLLGDFNLHHPVWGGEGAERDQEGDQLLELMDKKHLDLWLEPGVTTWESRGSRSTIDLVIGSQDLTPRLVSCTVDIDIHADSDHLPIHTLLDIHTATPEAQRRRNWKACNVKDLQAFVDLNLNNKAFVLETKQQIELGMDYLTETVRQGIATSTPWAKPSRWANPCFTPECREMVKITRKFRREYTQAKGNQHESADVCIHDAASVAWAKYAKRVAKWCRNREARGGLIPTLNTEDGPAETAEQKVEAFRRVFFPLPPPADLSNINTTQLPQQIDFPVLQQHEVLKCIRRAPPDKAPGPDGIPNKVWHWLGEVGHNPEYFQQSTTVVLRKAAPRDYRIPKSYRPIALLNTLGISVDHLIQLLLDNIFEAWGSEKKVSMLLLDVAGAFDNVSHIRLLHNLRTVRLCFFANWLESFLSNRQTRIQLPGYVSNPIPTSTGIPQGSPISPILFQHPPNQGTRRVRNRDTANAAAAERRQQDSAIRVDRRCLRLSNLKQLRRESASAREGAGQGSSLV</sequence>
<comment type="caution">
    <text evidence="3">The sequence shown here is derived from an EMBL/GenBank/DDBJ whole genome shotgun (WGS) entry which is preliminary data.</text>
</comment>
<dbReference type="InterPro" id="IPR036691">
    <property type="entry name" value="Endo/exonu/phosph_ase_sf"/>
</dbReference>
<organism evidence="3 4">
    <name type="scientific">Aspergillus tanneri</name>
    <dbReference type="NCBI Taxonomy" id="1220188"/>
    <lineage>
        <taxon>Eukaryota</taxon>
        <taxon>Fungi</taxon>
        <taxon>Dikarya</taxon>
        <taxon>Ascomycota</taxon>
        <taxon>Pezizomycotina</taxon>
        <taxon>Eurotiomycetes</taxon>
        <taxon>Eurotiomycetidae</taxon>
        <taxon>Eurotiales</taxon>
        <taxon>Aspergillaceae</taxon>
        <taxon>Aspergillus</taxon>
        <taxon>Aspergillus subgen. Circumdati</taxon>
    </lineage>
</organism>
<evidence type="ECO:0000313" key="3">
    <source>
        <dbReference type="EMBL" id="THC87470.1"/>
    </source>
</evidence>
<dbReference type="Pfam" id="PF14529">
    <property type="entry name" value="Exo_endo_phos_2"/>
    <property type="match status" value="1"/>
</dbReference>
<dbReference type="AlphaFoldDB" id="A0A4S3IYK8"/>
<feature type="region of interest" description="Disordered" evidence="1">
    <location>
        <begin position="572"/>
        <end position="601"/>
    </location>
</feature>
<dbReference type="Gene3D" id="3.60.10.10">
    <property type="entry name" value="Endonuclease/exonuclease/phosphatase"/>
    <property type="match status" value="1"/>
</dbReference>
<dbReference type="PANTHER" id="PTHR33481">
    <property type="entry name" value="REVERSE TRANSCRIPTASE"/>
    <property type="match status" value="1"/>
</dbReference>
<keyword evidence="4" id="KW-1185">Reference proteome</keyword>
<dbReference type="GO" id="GO:0003824">
    <property type="term" value="F:catalytic activity"/>
    <property type="evidence" value="ECO:0007669"/>
    <property type="project" value="InterPro"/>
</dbReference>
<dbReference type="STRING" id="1220188.A0A4S3IYK8"/>
<reference evidence="3 4" key="1">
    <citation type="submission" date="2019-03" db="EMBL/GenBank/DDBJ databases">
        <title>The genome sequence of a newly discovered highly antifungal drug resistant Aspergillus species, Aspergillus tanneri NIH 1004.</title>
        <authorList>
            <person name="Mounaud S."/>
            <person name="Singh I."/>
            <person name="Joardar V."/>
            <person name="Pakala S."/>
            <person name="Pakala S."/>
            <person name="Venepally P."/>
            <person name="Hoover J."/>
            <person name="Nierman W."/>
            <person name="Chung J."/>
            <person name="Losada L."/>
        </authorList>
    </citation>
    <scope>NUCLEOTIDE SEQUENCE [LARGE SCALE GENOMIC DNA]</scope>
    <source>
        <strain evidence="3 4">NIH1004</strain>
    </source>
</reference>
<evidence type="ECO:0000313" key="4">
    <source>
        <dbReference type="Proteomes" id="UP000308092"/>
    </source>
</evidence>
<dbReference type="InterPro" id="IPR000477">
    <property type="entry name" value="RT_dom"/>
</dbReference>
<dbReference type="InterPro" id="IPR043502">
    <property type="entry name" value="DNA/RNA_pol_sf"/>
</dbReference>
<dbReference type="SUPFAM" id="SSF56672">
    <property type="entry name" value="DNA/RNA polymerases"/>
    <property type="match status" value="1"/>
</dbReference>
<evidence type="ECO:0000259" key="2">
    <source>
        <dbReference type="PROSITE" id="PS50878"/>
    </source>
</evidence>
<name>A0A4S3IYK8_9EURO</name>
<evidence type="ECO:0000256" key="1">
    <source>
        <dbReference type="SAM" id="MobiDB-lite"/>
    </source>
</evidence>